<sequence>MLSSKSLDIHDNPPEIIDVRIWTPHIQGTIPQTHDALLRAPTTFFDTTPLSWILNYYSNDLNTVDTTILFCVSGHFGAVTNALFALDTKFWMTLYVDLIALRLLYTYVTIGQFYIQLARTKHRHHSEHPCAL</sequence>
<accession>A0A397B7E9</accession>
<feature type="transmembrane region" description="Helical" evidence="9">
    <location>
        <begin position="92"/>
        <end position="115"/>
    </location>
</feature>
<reference evidence="11 12" key="1">
    <citation type="submission" date="2018-08" db="EMBL/GenBank/DDBJ databases">
        <title>Aphanomyces genome sequencing and annotation.</title>
        <authorList>
            <person name="Minardi D."/>
            <person name="Oidtmann B."/>
            <person name="Van Der Giezen M."/>
            <person name="Studholme D.J."/>
        </authorList>
    </citation>
    <scope>NUCLEOTIDE SEQUENCE [LARGE SCALE GENOMIC DNA]</scope>
    <source>
        <strain evidence="11 12">Kv</strain>
    </source>
</reference>
<evidence type="ECO:0000256" key="6">
    <source>
        <dbReference type="ARBA" id="ARBA00022840"/>
    </source>
</evidence>
<name>A0A397B7E9_APHAT</name>
<dbReference type="VEuPathDB" id="FungiDB:H257_04783"/>
<dbReference type="Gene3D" id="1.20.1560.10">
    <property type="entry name" value="ABC transporter type 1, transmembrane domain"/>
    <property type="match status" value="1"/>
</dbReference>
<evidence type="ECO:0000256" key="5">
    <source>
        <dbReference type="ARBA" id="ARBA00022741"/>
    </source>
</evidence>
<keyword evidence="8 9" id="KW-0472">Membrane</keyword>
<dbReference type="PANTHER" id="PTHR24223">
    <property type="entry name" value="ATP-BINDING CASSETTE SUB-FAMILY C"/>
    <property type="match status" value="1"/>
</dbReference>
<feature type="transmembrane region" description="Helical" evidence="9">
    <location>
        <begin position="67"/>
        <end position="86"/>
    </location>
</feature>
<dbReference type="AlphaFoldDB" id="A0A397B7E9"/>
<dbReference type="GO" id="GO:0005524">
    <property type="term" value="F:ATP binding"/>
    <property type="evidence" value="ECO:0007669"/>
    <property type="project" value="UniProtKB-KW"/>
</dbReference>
<evidence type="ECO:0000256" key="7">
    <source>
        <dbReference type="ARBA" id="ARBA00022989"/>
    </source>
</evidence>
<evidence type="ECO:0000313" key="12">
    <source>
        <dbReference type="Proteomes" id="UP000265427"/>
    </source>
</evidence>
<dbReference type="InterPro" id="IPR011527">
    <property type="entry name" value="ABC1_TM_dom"/>
</dbReference>
<keyword evidence="2" id="KW-0813">Transport</keyword>
<evidence type="ECO:0000256" key="8">
    <source>
        <dbReference type="ARBA" id="ARBA00023136"/>
    </source>
</evidence>
<evidence type="ECO:0000256" key="1">
    <source>
        <dbReference type="ARBA" id="ARBA00004127"/>
    </source>
</evidence>
<keyword evidence="5" id="KW-0547">Nucleotide-binding</keyword>
<dbReference type="EMBL" id="QUSZ01004265">
    <property type="protein sequence ID" value="RHY15153.1"/>
    <property type="molecule type" value="Genomic_DNA"/>
</dbReference>
<evidence type="ECO:0000256" key="2">
    <source>
        <dbReference type="ARBA" id="ARBA00022448"/>
    </source>
</evidence>
<dbReference type="Proteomes" id="UP000265427">
    <property type="component" value="Unassembled WGS sequence"/>
</dbReference>
<keyword evidence="4" id="KW-0677">Repeat</keyword>
<evidence type="ECO:0000256" key="3">
    <source>
        <dbReference type="ARBA" id="ARBA00022692"/>
    </source>
</evidence>
<evidence type="ECO:0000259" key="10">
    <source>
        <dbReference type="Pfam" id="PF00664"/>
    </source>
</evidence>
<comment type="subcellular location">
    <subcellularLocation>
        <location evidence="1">Endomembrane system</location>
        <topology evidence="1">Multi-pass membrane protein</topology>
    </subcellularLocation>
</comment>
<dbReference type="InterPro" id="IPR050173">
    <property type="entry name" value="ABC_transporter_C-like"/>
</dbReference>
<evidence type="ECO:0000256" key="9">
    <source>
        <dbReference type="SAM" id="Phobius"/>
    </source>
</evidence>
<dbReference type="SUPFAM" id="SSF90123">
    <property type="entry name" value="ABC transporter transmembrane region"/>
    <property type="match status" value="1"/>
</dbReference>
<dbReference type="PANTHER" id="PTHR24223:SF443">
    <property type="entry name" value="MULTIDRUG-RESISTANCE LIKE PROTEIN 1, ISOFORM I"/>
    <property type="match status" value="1"/>
</dbReference>
<protein>
    <recommendedName>
        <fullName evidence="10">ABC transmembrane type-1 domain-containing protein</fullName>
    </recommendedName>
</protein>
<evidence type="ECO:0000256" key="4">
    <source>
        <dbReference type="ARBA" id="ARBA00022737"/>
    </source>
</evidence>
<proteinExistence type="predicted"/>
<keyword evidence="3 9" id="KW-0812">Transmembrane</keyword>
<dbReference type="GO" id="GO:0012505">
    <property type="term" value="C:endomembrane system"/>
    <property type="evidence" value="ECO:0007669"/>
    <property type="project" value="UniProtKB-SubCell"/>
</dbReference>
<keyword evidence="7 9" id="KW-1133">Transmembrane helix</keyword>
<comment type="caution">
    <text evidence="11">The sequence shown here is derived from an EMBL/GenBank/DDBJ whole genome shotgun (WGS) entry which is preliminary data.</text>
</comment>
<gene>
    <name evidence="11" type="ORF">DYB36_005196</name>
</gene>
<dbReference type="GO" id="GO:0016020">
    <property type="term" value="C:membrane"/>
    <property type="evidence" value="ECO:0007669"/>
    <property type="project" value="InterPro"/>
</dbReference>
<dbReference type="GO" id="GO:0140359">
    <property type="term" value="F:ABC-type transporter activity"/>
    <property type="evidence" value="ECO:0007669"/>
    <property type="project" value="InterPro"/>
</dbReference>
<dbReference type="Pfam" id="PF00664">
    <property type="entry name" value="ABC_membrane"/>
    <property type="match status" value="1"/>
</dbReference>
<feature type="domain" description="ABC transmembrane type-1" evidence="10">
    <location>
        <begin position="35"/>
        <end position="125"/>
    </location>
</feature>
<keyword evidence="6" id="KW-0067">ATP-binding</keyword>
<organism evidence="11 12">
    <name type="scientific">Aphanomyces astaci</name>
    <name type="common">Crayfish plague agent</name>
    <dbReference type="NCBI Taxonomy" id="112090"/>
    <lineage>
        <taxon>Eukaryota</taxon>
        <taxon>Sar</taxon>
        <taxon>Stramenopiles</taxon>
        <taxon>Oomycota</taxon>
        <taxon>Saprolegniomycetes</taxon>
        <taxon>Saprolegniales</taxon>
        <taxon>Verrucalvaceae</taxon>
        <taxon>Aphanomyces</taxon>
    </lineage>
</organism>
<dbReference type="InterPro" id="IPR036640">
    <property type="entry name" value="ABC1_TM_sf"/>
</dbReference>
<evidence type="ECO:0000313" key="11">
    <source>
        <dbReference type="EMBL" id="RHY15153.1"/>
    </source>
</evidence>